<evidence type="ECO:0000256" key="7">
    <source>
        <dbReference type="ARBA" id="ARBA00022932"/>
    </source>
</evidence>
<dbReference type="InterPro" id="IPR046938">
    <property type="entry name" value="DNA_clamp_sf"/>
</dbReference>
<dbReference type="PANTHER" id="PTHR30478:SF0">
    <property type="entry name" value="BETA SLIDING CLAMP"/>
    <property type="match status" value="1"/>
</dbReference>
<keyword evidence="6" id="KW-0235">DNA replication</keyword>
<gene>
    <name evidence="9" type="ORF">Lp19_1188</name>
</gene>
<dbReference type="GO" id="GO:0003887">
    <property type="term" value="F:DNA-directed DNA polymerase activity"/>
    <property type="evidence" value="ECO:0007669"/>
    <property type="project" value="UniProtKB-KW"/>
</dbReference>
<evidence type="ECO:0000313" key="10">
    <source>
        <dbReference type="Proteomes" id="UP000076882"/>
    </source>
</evidence>
<dbReference type="PANTHER" id="PTHR30478">
    <property type="entry name" value="DNA POLYMERASE III SUBUNIT BETA"/>
    <property type="match status" value="1"/>
</dbReference>
<comment type="subcellular location">
    <subcellularLocation>
        <location evidence="1">Cytoplasm</location>
    </subcellularLocation>
</comment>
<name>A0A162F145_LACPN</name>
<comment type="similarity">
    <text evidence="2">Belongs to the beta sliding clamp family.</text>
</comment>
<dbReference type="Proteomes" id="UP000076882">
    <property type="component" value="Unassembled WGS sequence"/>
</dbReference>
<dbReference type="PATRIC" id="fig|1590.201.peg.959"/>
<dbReference type="SUPFAM" id="SSF55979">
    <property type="entry name" value="DNA clamp"/>
    <property type="match status" value="3"/>
</dbReference>
<dbReference type="AlphaFoldDB" id="A0A162F145"/>
<evidence type="ECO:0000256" key="2">
    <source>
        <dbReference type="ARBA" id="ARBA00010752"/>
    </source>
</evidence>
<dbReference type="Gene3D" id="3.70.10.10">
    <property type="match status" value="1"/>
</dbReference>
<evidence type="ECO:0000313" key="9">
    <source>
        <dbReference type="EMBL" id="KZU95909.1"/>
    </source>
</evidence>
<keyword evidence="4" id="KW-0808">Transferase</keyword>
<evidence type="ECO:0000256" key="1">
    <source>
        <dbReference type="ARBA" id="ARBA00004496"/>
    </source>
</evidence>
<proteinExistence type="inferred from homology"/>
<dbReference type="Gene3D" id="3.10.150.10">
    <property type="entry name" value="DNA Polymerase III, subunit A, domain 2"/>
    <property type="match status" value="1"/>
</dbReference>
<dbReference type="GO" id="GO:0006271">
    <property type="term" value="P:DNA strand elongation involved in DNA replication"/>
    <property type="evidence" value="ECO:0007669"/>
    <property type="project" value="TreeGrafter"/>
</dbReference>
<dbReference type="GO" id="GO:0003677">
    <property type="term" value="F:DNA binding"/>
    <property type="evidence" value="ECO:0007669"/>
    <property type="project" value="UniProtKB-KW"/>
</dbReference>
<evidence type="ECO:0000256" key="5">
    <source>
        <dbReference type="ARBA" id="ARBA00022695"/>
    </source>
</evidence>
<keyword evidence="5" id="KW-0548">Nucleotidyltransferase</keyword>
<sequence>MTKTEETVSSVEETSLKNLVLTLKVEKNVLIDSLRKVNSCVGKFANDKHFDLAKMRCEEHGVSFYTYDGQCSLTLTNYRIETNNIDFECVFNPKLLLGGLNGMRDCTLELTINSENIEIVEQTSEQKQSSRRVSIPVMAGDKIVDSKLDAHASEHYVTKPMKFTDFIDTFKNVSEFSATDESRPILAGDHLFVKNSQLYIEATDARRAIRLSSSFDINSIVCVSADDQPIDQEKWKSSFNSFNLVVDAGYFKKLEKVFSDDDIVIAEIYKNGIQITSNNENPCSFTTNSLVGSYPNMDRFFLLQESNAEINCSFLQLNDAVNTFIRTTKNNKDKQTCITVDSNTLTLNTNARATVQFKIAVDVSSNLSNFKIYVNSDYLGDLLKCCRLETAVFCVTDPLKPLYLKVKKRRVWPYYTVTS</sequence>
<protein>
    <submittedName>
        <fullName evidence="9">DNA polymerase III beta subunit</fullName>
    </submittedName>
</protein>
<dbReference type="InterPro" id="IPR001001">
    <property type="entry name" value="DNA_polIII_beta"/>
</dbReference>
<reference evidence="9 10" key="1">
    <citation type="submission" date="2016-03" db="EMBL/GenBank/DDBJ databases">
        <title>Comparative genomics of 54 Lactobacillus plantarum strains reveals genomic uncoupling from niche constraints.</title>
        <authorList>
            <person name="Martino M.E."/>
        </authorList>
    </citation>
    <scope>NUCLEOTIDE SEQUENCE [LARGE SCALE GENOMIC DNA]</scope>
    <source>
        <strain evidence="9 10">19.1</strain>
    </source>
</reference>
<evidence type="ECO:0000256" key="8">
    <source>
        <dbReference type="ARBA" id="ARBA00023125"/>
    </source>
</evidence>
<keyword evidence="7" id="KW-0239">DNA-directed DNA polymerase</keyword>
<dbReference type="GO" id="GO:0005737">
    <property type="term" value="C:cytoplasm"/>
    <property type="evidence" value="ECO:0007669"/>
    <property type="project" value="UniProtKB-SubCell"/>
</dbReference>
<evidence type="ECO:0000256" key="3">
    <source>
        <dbReference type="ARBA" id="ARBA00022490"/>
    </source>
</evidence>
<dbReference type="EMBL" id="LUXM01000024">
    <property type="protein sequence ID" value="KZU95909.1"/>
    <property type="molecule type" value="Genomic_DNA"/>
</dbReference>
<keyword evidence="8" id="KW-0238">DNA-binding</keyword>
<keyword evidence="3" id="KW-0963">Cytoplasm</keyword>
<comment type="caution">
    <text evidence="9">The sequence shown here is derived from an EMBL/GenBank/DDBJ whole genome shotgun (WGS) entry which is preliminary data.</text>
</comment>
<evidence type="ECO:0000256" key="6">
    <source>
        <dbReference type="ARBA" id="ARBA00022705"/>
    </source>
</evidence>
<evidence type="ECO:0000256" key="4">
    <source>
        <dbReference type="ARBA" id="ARBA00022679"/>
    </source>
</evidence>
<organism evidence="9 10">
    <name type="scientific">Lactiplantibacillus plantarum</name>
    <name type="common">Lactobacillus plantarum</name>
    <dbReference type="NCBI Taxonomy" id="1590"/>
    <lineage>
        <taxon>Bacteria</taxon>
        <taxon>Bacillati</taxon>
        <taxon>Bacillota</taxon>
        <taxon>Bacilli</taxon>
        <taxon>Lactobacillales</taxon>
        <taxon>Lactobacillaceae</taxon>
        <taxon>Lactiplantibacillus</taxon>
    </lineage>
</organism>
<accession>A0A162F145</accession>
<dbReference type="GO" id="GO:0009360">
    <property type="term" value="C:DNA polymerase III complex"/>
    <property type="evidence" value="ECO:0007669"/>
    <property type="project" value="InterPro"/>
</dbReference>